<organism evidence="3 4">
    <name type="scientific">Vibrio zhugei</name>
    <dbReference type="NCBI Taxonomy" id="2479546"/>
    <lineage>
        <taxon>Bacteria</taxon>
        <taxon>Pseudomonadati</taxon>
        <taxon>Pseudomonadota</taxon>
        <taxon>Gammaproteobacteria</taxon>
        <taxon>Vibrionales</taxon>
        <taxon>Vibrionaceae</taxon>
        <taxon>Vibrio</taxon>
    </lineage>
</organism>
<protein>
    <recommendedName>
        <fullName evidence="5">Proline and glycine rich transmembrane protein gene in bax</fullName>
    </recommendedName>
</protein>
<feature type="region of interest" description="Disordered" evidence="1">
    <location>
        <begin position="252"/>
        <end position="272"/>
    </location>
</feature>
<feature type="transmembrane region" description="Helical" evidence="2">
    <location>
        <begin position="196"/>
        <end position="229"/>
    </location>
</feature>
<dbReference type="Proteomes" id="UP001595384">
    <property type="component" value="Unassembled WGS sequence"/>
</dbReference>
<evidence type="ECO:0000256" key="1">
    <source>
        <dbReference type="SAM" id="MobiDB-lite"/>
    </source>
</evidence>
<dbReference type="RefSeq" id="WP_123016114.1">
    <property type="nucleotide sequence ID" value="NZ_AP024911.1"/>
</dbReference>
<evidence type="ECO:0000313" key="4">
    <source>
        <dbReference type="Proteomes" id="UP001595384"/>
    </source>
</evidence>
<feature type="transmembrane region" description="Helical" evidence="2">
    <location>
        <begin position="48"/>
        <end position="68"/>
    </location>
</feature>
<feature type="transmembrane region" description="Helical" evidence="2">
    <location>
        <begin position="88"/>
        <end position="110"/>
    </location>
</feature>
<reference evidence="4" key="1">
    <citation type="journal article" date="2019" name="Int. J. Syst. Evol. Microbiol.">
        <title>The Global Catalogue of Microorganisms (GCM) 10K type strain sequencing project: providing services to taxonomists for standard genome sequencing and annotation.</title>
        <authorList>
            <consortium name="The Broad Institute Genomics Platform"/>
            <consortium name="The Broad Institute Genome Sequencing Center for Infectious Disease"/>
            <person name="Wu L."/>
            <person name="Ma J."/>
        </authorList>
    </citation>
    <scope>NUCLEOTIDE SEQUENCE [LARGE SCALE GENOMIC DNA]</scope>
    <source>
        <strain evidence="4">KCTC 62784</strain>
    </source>
</reference>
<evidence type="ECO:0000256" key="2">
    <source>
        <dbReference type="SAM" id="Phobius"/>
    </source>
</evidence>
<sequence>MNNETEKDFNLGGSIDTALSGQYQLSITSVFKEAWDCTIKHFLSFSPAIILLAILQLAIFFLALHFQVSNVTEIFENFAKNGKLPEGFMRSLYIANFSYEVISAPFYAGVSLMAMSHAVGLKTTTKQIGSGLQYTIPVIIVTLVSLVLQGIANLLVPVISLYLSLAFTNAGLLVCEKRIRPFNALWISLRAANRKLLQLAVIYAVIMGLFLAALMFYGIGLVLVLPFFFHVKGIIYRNMFGVRLKIVATPHDDSNDSGGENDQDKPSQIFNA</sequence>
<feature type="compositionally biased region" description="Polar residues" evidence="1">
    <location>
        <begin position="256"/>
        <end position="272"/>
    </location>
</feature>
<keyword evidence="4" id="KW-1185">Reference proteome</keyword>
<evidence type="ECO:0008006" key="5">
    <source>
        <dbReference type="Google" id="ProtNLM"/>
    </source>
</evidence>
<feature type="transmembrane region" description="Helical" evidence="2">
    <location>
        <begin position="131"/>
        <end position="148"/>
    </location>
</feature>
<accession>A0ABV7C8M0</accession>
<name>A0ABV7C8M0_9VIBR</name>
<gene>
    <name evidence="3" type="ORF">ACFODT_09105</name>
</gene>
<keyword evidence="2" id="KW-0472">Membrane</keyword>
<keyword evidence="2" id="KW-0812">Transmembrane</keyword>
<feature type="transmembrane region" description="Helical" evidence="2">
    <location>
        <begin position="154"/>
        <end position="175"/>
    </location>
</feature>
<evidence type="ECO:0000313" key="3">
    <source>
        <dbReference type="EMBL" id="MFC3023983.1"/>
    </source>
</evidence>
<keyword evidence="2" id="KW-1133">Transmembrane helix</keyword>
<proteinExistence type="predicted"/>
<comment type="caution">
    <text evidence="3">The sequence shown here is derived from an EMBL/GenBank/DDBJ whole genome shotgun (WGS) entry which is preliminary data.</text>
</comment>
<dbReference type="EMBL" id="JBHRSE010000060">
    <property type="protein sequence ID" value="MFC3023983.1"/>
    <property type="molecule type" value="Genomic_DNA"/>
</dbReference>